<feature type="compositionally biased region" description="Basic and acidic residues" evidence="1">
    <location>
        <begin position="258"/>
        <end position="273"/>
    </location>
</feature>
<feature type="non-terminal residue" evidence="2">
    <location>
        <position position="1"/>
    </location>
</feature>
<gene>
    <name evidence="2" type="ORF">PACLA_8A082400</name>
</gene>
<protein>
    <submittedName>
        <fullName evidence="2">Uncharacterized protein</fullName>
    </submittedName>
</protein>
<reference evidence="2" key="1">
    <citation type="submission" date="2020-04" db="EMBL/GenBank/DDBJ databases">
        <authorList>
            <person name="Alioto T."/>
            <person name="Alioto T."/>
            <person name="Gomez Garrido J."/>
        </authorList>
    </citation>
    <scope>NUCLEOTIDE SEQUENCE</scope>
    <source>
        <strain evidence="2">A484AB</strain>
    </source>
</reference>
<name>A0A6S7L6N1_PARCT</name>
<sequence length="337" mass="37608">MLIHDGDTYLWTGSLADLKCFVDEILNLKGKWSSPGGEAKLFCATKPDFVIKWFGWRSQKLVIQVDSAENFLTQTFESLVNKSKGNKADSKNGTDGVIVSDGDTAHPAVLETMPRRRQDDVICTLNEENQFLKARLLALEESFLKITYNVNKDKEPGSSVYKAKTIDKAAAFHASEQSNKSNLSSINTELLNTSHDNSLARHNNNGQCNADDLNNNQIDLANDDAVFSSKQQNKNNTHKGINSNLQSESQQSTNIEGNKLRYDLSPKTSHDNSRISYDPSLKTSHDNSLIRHNDNSQCNADDLKNNHIDLTNDDAVLFPKQQNKNNKHKGLNSNLKS</sequence>
<evidence type="ECO:0000256" key="1">
    <source>
        <dbReference type="SAM" id="MobiDB-lite"/>
    </source>
</evidence>
<comment type="caution">
    <text evidence="2">The sequence shown here is derived from an EMBL/GenBank/DDBJ whole genome shotgun (WGS) entry which is preliminary data.</text>
</comment>
<evidence type="ECO:0000313" key="3">
    <source>
        <dbReference type="Proteomes" id="UP001152795"/>
    </source>
</evidence>
<keyword evidence="3" id="KW-1185">Reference proteome</keyword>
<feature type="region of interest" description="Disordered" evidence="1">
    <location>
        <begin position="196"/>
        <end position="215"/>
    </location>
</feature>
<dbReference type="AlphaFoldDB" id="A0A6S7L6N1"/>
<organism evidence="2 3">
    <name type="scientific">Paramuricea clavata</name>
    <name type="common">Red gorgonian</name>
    <name type="synonym">Violescent sea-whip</name>
    <dbReference type="NCBI Taxonomy" id="317549"/>
    <lineage>
        <taxon>Eukaryota</taxon>
        <taxon>Metazoa</taxon>
        <taxon>Cnidaria</taxon>
        <taxon>Anthozoa</taxon>
        <taxon>Octocorallia</taxon>
        <taxon>Malacalcyonacea</taxon>
        <taxon>Plexauridae</taxon>
        <taxon>Paramuricea</taxon>
    </lineage>
</organism>
<proteinExistence type="predicted"/>
<dbReference type="EMBL" id="CACRXK020019488">
    <property type="protein sequence ID" value="CAB4033712.1"/>
    <property type="molecule type" value="Genomic_DNA"/>
</dbReference>
<feature type="region of interest" description="Disordered" evidence="1">
    <location>
        <begin position="231"/>
        <end position="286"/>
    </location>
</feature>
<evidence type="ECO:0000313" key="2">
    <source>
        <dbReference type="EMBL" id="CAB4033712.1"/>
    </source>
</evidence>
<feature type="compositionally biased region" description="Polar residues" evidence="1">
    <location>
        <begin position="231"/>
        <end position="256"/>
    </location>
</feature>
<dbReference type="Proteomes" id="UP001152795">
    <property type="component" value="Unassembled WGS sequence"/>
</dbReference>
<accession>A0A6S7L6N1</accession>